<proteinExistence type="predicted"/>
<dbReference type="VEuPathDB" id="FungiDB:SI65_04603"/>
<dbReference type="Proteomes" id="UP000094569">
    <property type="component" value="Unassembled WGS sequence"/>
</dbReference>
<dbReference type="InterPro" id="IPR051678">
    <property type="entry name" value="AGP_Transferase"/>
</dbReference>
<organism evidence="1 2">
    <name type="scientific">Aspergillus cristatus</name>
    <name type="common">Chinese Fuzhuan brick tea-fermentation fungus</name>
    <name type="synonym">Eurotium cristatum</name>
    <dbReference type="NCBI Taxonomy" id="573508"/>
    <lineage>
        <taxon>Eukaryota</taxon>
        <taxon>Fungi</taxon>
        <taxon>Dikarya</taxon>
        <taxon>Ascomycota</taxon>
        <taxon>Pezizomycotina</taxon>
        <taxon>Eurotiomycetes</taxon>
        <taxon>Eurotiomycetidae</taxon>
        <taxon>Eurotiales</taxon>
        <taxon>Aspergillaceae</taxon>
        <taxon>Aspergillus</taxon>
        <taxon>Aspergillus subgen. Aspergillus</taxon>
    </lineage>
</organism>
<dbReference type="AlphaFoldDB" id="A0A1E3BFF0"/>
<evidence type="ECO:0000313" key="2">
    <source>
        <dbReference type="Proteomes" id="UP000094569"/>
    </source>
</evidence>
<dbReference type="SUPFAM" id="SSF56112">
    <property type="entry name" value="Protein kinase-like (PK-like)"/>
    <property type="match status" value="1"/>
</dbReference>
<accession>A0A1E3BFF0</accession>
<dbReference type="EMBL" id="JXNT01000004">
    <property type="protein sequence ID" value="ODM19618.1"/>
    <property type="molecule type" value="Genomic_DNA"/>
</dbReference>
<dbReference type="OrthoDB" id="5412996at2759"/>
<reference evidence="1 2" key="1">
    <citation type="journal article" date="2016" name="BMC Genomics">
        <title>Comparative genomic and transcriptomic analyses of the Fuzhuan brick tea-fermentation fungus Aspergillus cristatus.</title>
        <authorList>
            <person name="Ge Y."/>
            <person name="Wang Y."/>
            <person name="Liu Y."/>
            <person name="Tan Y."/>
            <person name="Ren X."/>
            <person name="Zhang X."/>
            <person name="Hyde K.D."/>
            <person name="Liu Y."/>
            <person name="Liu Z."/>
        </authorList>
    </citation>
    <scope>NUCLEOTIDE SEQUENCE [LARGE SCALE GENOMIC DNA]</scope>
    <source>
        <strain evidence="1 2">GZAAS20.1005</strain>
    </source>
</reference>
<name>A0A1E3BFF0_ASPCR</name>
<keyword evidence="2" id="KW-1185">Reference proteome</keyword>
<dbReference type="STRING" id="573508.A0A1E3BFF0"/>
<comment type="caution">
    <text evidence="1">The sequence shown here is derived from an EMBL/GenBank/DDBJ whole genome shotgun (WGS) entry which is preliminary data.</text>
</comment>
<evidence type="ECO:0000313" key="1">
    <source>
        <dbReference type="EMBL" id="ODM19618.1"/>
    </source>
</evidence>
<dbReference type="InterPro" id="IPR011009">
    <property type="entry name" value="Kinase-like_dom_sf"/>
</dbReference>
<evidence type="ECO:0008006" key="3">
    <source>
        <dbReference type="Google" id="ProtNLM"/>
    </source>
</evidence>
<dbReference type="PANTHER" id="PTHR21310:SF37">
    <property type="entry name" value="AMINOGLYCOSIDE PHOSPHOTRANSFERASE DOMAIN-CONTAINING PROTEIN"/>
    <property type="match status" value="1"/>
</dbReference>
<protein>
    <recommendedName>
        <fullName evidence="3">Aminoglycoside phosphotransferase domain-containing protein</fullName>
    </recommendedName>
</protein>
<gene>
    <name evidence="1" type="ORF">SI65_04603</name>
</gene>
<dbReference type="PANTHER" id="PTHR21310">
    <property type="entry name" value="AMINOGLYCOSIDE PHOSPHOTRANSFERASE-RELATED-RELATED"/>
    <property type="match status" value="1"/>
</dbReference>
<sequence length="257" mass="30011">MHLQMRPDDISWEQAEETSDNWLPQVLELDILRPIADFILEHNRGNATEFAILKKSSYNISLRMKYRKDATVIRFSQPGAVFFPEEKVENEVAVMRFLVDQTSISVPFVLQSGTTLESADDCRRKFVARQLFRKLARDKRLTNPSLENGPFKIWCDDLRPANVLLNESMQIVGVVDLEFTYAAPAEFSYAPPWLLLIEKPEYWEKGIEDWTRVFDYCLKTFLRVMKDCEDTAIRQGRLREDQRLSGPMQESWESGDF</sequence>